<reference evidence="1" key="1">
    <citation type="journal article" date="2021" name="Microb. Physiol.">
        <title>Proteogenomic Insights into the Physiology of Marine, Sulfate-Reducing, Filamentous Desulfonema limicola and Desulfonema magnum.</title>
        <authorList>
            <person name="Schnaars V."/>
            <person name="Wohlbrand L."/>
            <person name="Scheve S."/>
            <person name="Hinrichs C."/>
            <person name="Reinhardt R."/>
            <person name="Rabus R."/>
        </authorList>
    </citation>
    <scope>NUCLEOTIDE SEQUENCE</scope>
    <source>
        <strain evidence="1">4be13</strain>
    </source>
</reference>
<dbReference type="KEGG" id="dmm:dnm_095690"/>
<sequence length="37" mass="4774">MQKFYFCERPKNYMSYFHVKDKKMSDKETQLFYERLL</sequence>
<dbReference type="Proteomes" id="UP000663722">
    <property type="component" value="Chromosome"/>
</dbReference>
<dbReference type="EMBL" id="CP061800">
    <property type="protein sequence ID" value="QTA93468.1"/>
    <property type="molecule type" value="Genomic_DNA"/>
</dbReference>
<accession>A0A975BY63</accession>
<dbReference type="AlphaFoldDB" id="A0A975BY63"/>
<gene>
    <name evidence="1" type="ORF">dnm_095690</name>
</gene>
<evidence type="ECO:0000313" key="1">
    <source>
        <dbReference type="EMBL" id="QTA93468.1"/>
    </source>
</evidence>
<evidence type="ECO:0000313" key="2">
    <source>
        <dbReference type="Proteomes" id="UP000663722"/>
    </source>
</evidence>
<keyword evidence="2" id="KW-1185">Reference proteome</keyword>
<name>A0A975BY63_9BACT</name>
<proteinExistence type="predicted"/>
<protein>
    <submittedName>
        <fullName evidence="1">Uncharacterized protein</fullName>
    </submittedName>
</protein>
<organism evidence="1 2">
    <name type="scientific">Desulfonema magnum</name>
    <dbReference type="NCBI Taxonomy" id="45655"/>
    <lineage>
        <taxon>Bacteria</taxon>
        <taxon>Pseudomonadati</taxon>
        <taxon>Thermodesulfobacteriota</taxon>
        <taxon>Desulfobacteria</taxon>
        <taxon>Desulfobacterales</taxon>
        <taxon>Desulfococcaceae</taxon>
        <taxon>Desulfonema</taxon>
    </lineage>
</organism>